<comment type="caution">
    <text evidence="2">The sequence shown here is derived from an EMBL/GenBank/DDBJ whole genome shotgun (WGS) entry which is preliminary data.</text>
</comment>
<evidence type="ECO:0000256" key="1">
    <source>
        <dbReference type="SAM" id="MobiDB-lite"/>
    </source>
</evidence>
<dbReference type="Proteomes" id="UP001372338">
    <property type="component" value="Unassembled WGS sequence"/>
</dbReference>
<feature type="region of interest" description="Disordered" evidence="1">
    <location>
        <begin position="10"/>
        <end position="32"/>
    </location>
</feature>
<feature type="compositionally biased region" description="Gly residues" evidence="1">
    <location>
        <begin position="23"/>
        <end position="32"/>
    </location>
</feature>
<reference evidence="2 3" key="1">
    <citation type="submission" date="2024-01" db="EMBL/GenBank/DDBJ databases">
        <title>The genomes of 5 underutilized Papilionoideae crops provide insights into root nodulation and disease resistanc.</title>
        <authorList>
            <person name="Yuan L."/>
        </authorList>
    </citation>
    <scope>NUCLEOTIDE SEQUENCE [LARGE SCALE GENOMIC DNA]</scope>
    <source>
        <strain evidence="2">ZHUSHIDOU_FW_LH</strain>
        <tissue evidence="2">Leaf</tissue>
    </source>
</reference>
<dbReference type="EMBL" id="JAYWIO010000004">
    <property type="protein sequence ID" value="KAK7268919.1"/>
    <property type="molecule type" value="Genomic_DNA"/>
</dbReference>
<evidence type="ECO:0000313" key="2">
    <source>
        <dbReference type="EMBL" id="KAK7268919.1"/>
    </source>
</evidence>
<name>A0AAN9F3C4_CROPI</name>
<proteinExistence type="predicted"/>
<gene>
    <name evidence="2" type="ORF">RIF29_21629</name>
</gene>
<accession>A0AAN9F3C4</accession>
<evidence type="ECO:0000313" key="3">
    <source>
        <dbReference type="Proteomes" id="UP001372338"/>
    </source>
</evidence>
<sequence length="106" mass="10803">MLAVVASAFGDVGSVVDGDDGGGDGGSGGCSDGDGGLILSSLLLFDQSGGGHGSCNDDDNDLLLSSFSLLFDRMAAEKHINSLIMQLSLHFLGRMIVKLKCQVVSP</sequence>
<dbReference type="AlphaFoldDB" id="A0AAN9F3C4"/>
<keyword evidence="3" id="KW-1185">Reference proteome</keyword>
<protein>
    <submittedName>
        <fullName evidence="2">Uncharacterized protein</fullName>
    </submittedName>
</protein>
<organism evidence="2 3">
    <name type="scientific">Crotalaria pallida</name>
    <name type="common">Smooth rattlebox</name>
    <name type="synonym">Crotalaria striata</name>
    <dbReference type="NCBI Taxonomy" id="3830"/>
    <lineage>
        <taxon>Eukaryota</taxon>
        <taxon>Viridiplantae</taxon>
        <taxon>Streptophyta</taxon>
        <taxon>Embryophyta</taxon>
        <taxon>Tracheophyta</taxon>
        <taxon>Spermatophyta</taxon>
        <taxon>Magnoliopsida</taxon>
        <taxon>eudicotyledons</taxon>
        <taxon>Gunneridae</taxon>
        <taxon>Pentapetalae</taxon>
        <taxon>rosids</taxon>
        <taxon>fabids</taxon>
        <taxon>Fabales</taxon>
        <taxon>Fabaceae</taxon>
        <taxon>Papilionoideae</taxon>
        <taxon>50 kb inversion clade</taxon>
        <taxon>genistoids sensu lato</taxon>
        <taxon>core genistoids</taxon>
        <taxon>Crotalarieae</taxon>
        <taxon>Crotalaria</taxon>
    </lineage>
</organism>